<keyword evidence="1" id="KW-0812">Transmembrane</keyword>
<accession>A0A7Y4P2D6</accession>
<evidence type="ECO:0000313" key="5">
    <source>
        <dbReference type="Proteomes" id="UP000553957"/>
    </source>
</evidence>
<protein>
    <recommendedName>
        <fullName evidence="6">DUF3592 domain-containing protein</fullName>
    </recommendedName>
</protein>
<dbReference type="RefSeq" id="WP_171677922.1">
    <property type="nucleotide sequence ID" value="NZ_BAAAGT010000008.1"/>
</dbReference>
<dbReference type="EMBL" id="JACHKF010000001">
    <property type="protein sequence ID" value="MBB6566954.1"/>
    <property type="molecule type" value="Genomic_DNA"/>
</dbReference>
<feature type="transmembrane region" description="Helical" evidence="1">
    <location>
        <begin position="113"/>
        <end position="133"/>
    </location>
</feature>
<evidence type="ECO:0000313" key="2">
    <source>
        <dbReference type="EMBL" id="MBB6566954.1"/>
    </source>
</evidence>
<proteinExistence type="predicted"/>
<dbReference type="Proteomes" id="UP000553957">
    <property type="component" value="Unassembled WGS sequence"/>
</dbReference>
<reference evidence="2 5" key="2">
    <citation type="submission" date="2020-08" db="EMBL/GenBank/DDBJ databases">
        <title>Sequencing the genomes of 1000 actinobacteria strains.</title>
        <authorList>
            <person name="Klenk H.-P."/>
        </authorList>
    </citation>
    <scope>NUCLEOTIDE SEQUENCE [LARGE SCALE GENOMIC DNA]</scope>
    <source>
        <strain evidence="2 5">DSM 15626</strain>
    </source>
</reference>
<evidence type="ECO:0000313" key="4">
    <source>
        <dbReference type="Proteomes" id="UP000534306"/>
    </source>
</evidence>
<dbReference type="Proteomes" id="UP000534306">
    <property type="component" value="Unassembled WGS sequence"/>
</dbReference>
<name>A0A7Y4P2D6_9ACTN</name>
<keyword evidence="4" id="KW-1185">Reference proteome</keyword>
<organism evidence="3 4">
    <name type="scientific">Kribbella sandramycini</name>
    <dbReference type="NCBI Taxonomy" id="60450"/>
    <lineage>
        <taxon>Bacteria</taxon>
        <taxon>Bacillati</taxon>
        <taxon>Actinomycetota</taxon>
        <taxon>Actinomycetes</taxon>
        <taxon>Propionibacteriales</taxon>
        <taxon>Kribbellaceae</taxon>
        <taxon>Kribbella</taxon>
    </lineage>
</organism>
<dbReference type="AlphaFoldDB" id="A0A7Y4P2D6"/>
<dbReference type="EMBL" id="JABJRC010000009">
    <property type="protein sequence ID" value="NOL44676.1"/>
    <property type="molecule type" value="Genomic_DNA"/>
</dbReference>
<evidence type="ECO:0008006" key="6">
    <source>
        <dbReference type="Google" id="ProtNLM"/>
    </source>
</evidence>
<feature type="transmembrane region" description="Helical" evidence="1">
    <location>
        <begin position="17"/>
        <end position="37"/>
    </location>
</feature>
<evidence type="ECO:0000313" key="3">
    <source>
        <dbReference type="EMBL" id="NOL44676.1"/>
    </source>
</evidence>
<keyword evidence="1" id="KW-0472">Membrane</keyword>
<keyword evidence="1" id="KW-1133">Transmembrane helix</keyword>
<evidence type="ECO:0000256" key="1">
    <source>
        <dbReference type="SAM" id="Phobius"/>
    </source>
</evidence>
<comment type="caution">
    <text evidence="3">The sequence shown here is derived from an EMBL/GenBank/DDBJ whole genome shotgun (WGS) entry which is preliminary data.</text>
</comment>
<sequence length="144" mass="15516">MTYPAQPAYPRAPKPRFGLAAVLMLVLPLLIAVPAAIHGAGKLALLLRAETATGIVVSGSPGEKTKSVDVTFTTRAGETVTTDLTAANPYAKGDSIDLYYDRKKPSRLKDADIPLWSDAVFALGVLFPALFIIDAVRRIRRREP</sequence>
<gene>
    <name evidence="2" type="ORF">HNR71_002591</name>
    <name evidence="3" type="ORF">HPO96_30950</name>
</gene>
<reference evidence="3 4" key="1">
    <citation type="submission" date="2020-05" db="EMBL/GenBank/DDBJ databases">
        <title>Genome sequence of Kribbella sandramycini ATCC 39419.</title>
        <authorList>
            <person name="Maclea K.S."/>
            <person name="Fair J.L."/>
        </authorList>
    </citation>
    <scope>NUCLEOTIDE SEQUENCE [LARGE SCALE GENOMIC DNA]</scope>
    <source>
        <strain evidence="3 4">ATCC 39419</strain>
    </source>
</reference>